<evidence type="ECO:0000313" key="6">
    <source>
        <dbReference type="Proteomes" id="UP001630127"/>
    </source>
</evidence>
<dbReference type="SMART" id="SM00614">
    <property type="entry name" value="ZnF_BED"/>
    <property type="match status" value="1"/>
</dbReference>
<reference evidence="5 6" key="1">
    <citation type="submission" date="2024-11" db="EMBL/GenBank/DDBJ databases">
        <title>A near-complete genome assembly of Cinchona calisaya.</title>
        <authorList>
            <person name="Lian D.C."/>
            <person name="Zhao X.W."/>
            <person name="Wei L."/>
        </authorList>
    </citation>
    <scope>NUCLEOTIDE SEQUENCE [LARGE SCALE GENOMIC DNA]</scope>
    <source>
        <tissue evidence="5">Nenye</tissue>
    </source>
</reference>
<dbReference type="Proteomes" id="UP001630127">
    <property type="component" value="Unassembled WGS sequence"/>
</dbReference>
<feature type="domain" description="Wall-associated receptor kinase galacturonan-binding" evidence="4">
    <location>
        <begin position="128"/>
        <end position="172"/>
    </location>
</feature>
<evidence type="ECO:0000256" key="2">
    <source>
        <dbReference type="ARBA" id="ARBA00022729"/>
    </source>
</evidence>
<comment type="subcellular location">
    <subcellularLocation>
        <location evidence="1">Membrane</location>
        <topology evidence="1">Single-pass membrane protein</topology>
    </subcellularLocation>
</comment>
<keyword evidence="6" id="KW-1185">Reference proteome</keyword>
<dbReference type="GO" id="GO:0016020">
    <property type="term" value="C:membrane"/>
    <property type="evidence" value="ECO:0007669"/>
    <property type="project" value="UniProtKB-SubCell"/>
</dbReference>
<protein>
    <recommendedName>
        <fullName evidence="4">Wall-associated receptor kinase galacturonan-binding domain-containing protein</fullName>
    </recommendedName>
</protein>
<keyword evidence="2" id="KW-0732">Signal</keyword>
<feature type="compositionally biased region" description="Low complexity" evidence="3">
    <location>
        <begin position="21"/>
        <end position="41"/>
    </location>
</feature>
<accession>A0ABD2Y471</accession>
<sequence>MFMHICTQMSSMGDNTNATTDSSCLDLSSSSNPSEPSQSSSKVDKGKAVIPSLALKDSKVTTTAGGKVRSWVWEHFEKMPCEDKNNQKARCNYRGAIISCPSKSVTSALSNHYVIIPCTYCAPGDRTCPGMLYNCGSLRGIGYPFWGGDRPEACGIRELLLQCVENQCTVTMEEVADLFGVMIIKCCVCVKVQLPILESARQTDPSHTPAMNKVIEMLEGSLQALEIPPKPFFGSPSISPRGPDSQLARLGLRACPQVGSCWSVHFLIHWFDLLTVELLNRELSLVAVPRVGKPRTRPGPIGGYEVRLCLLHNCGLGRAYGLTQLTAITS</sequence>
<evidence type="ECO:0000256" key="1">
    <source>
        <dbReference type="ARBA" id="ARBA00004167"/>
    </source>
</evidence>
<comment type="caution">
    <text evidence="5">The sequence shown here is derived from an EMBL/GenBank/DDBJ whole genome shotgun (WGS) entry which is preliminary data.</text>
</comment>
<proteinExistence type="predicted"/>
<evidence type="ECO:0000256" key="3">
    <source>
        <dbReference type="SAM" id="MobiDB-lite"/>
    </source>
</evidence>
<gene>
    <name evidence="5" type="ORF">ACH5RR_036275</name>
</gene>
<evidence type="ECO:0000313" key="5">
    <source>
        <dbReference type="EMBL" id="KAL3501826.1"/>
    </source>
</evidence>
<evidence type="ECO:0000259" key="4">
    <source>
        <dbReference type="Pfam" id="PF13947"/>
    </source>
</evidence>
<dbReference type="InterPro" id="IPR025287">
    <property type="entry name" value="WAK_GUB"/>
</dbReference>
<dbReference type="EMBL" id="JBJUIK010000015">
    <property type="protein sequence ID" value="KAL3501826.1"/>
    <property type="molecule type" value="Genomic_DNA"/>
</dbReference>
<name>A0ABD2Y471_9GENT</name>
<dbReference type="AlphaFoldDB" id="A0ABD2Y471"/>
<dbReference type="Pfam" id="PF13947">
    <property type="entry name" value="GUB_WAK_bind"/>
    <property type="match status" value="1"/>
</dbReference>
<feature type="region of interest" description="Disordered" evidence="3">
    <location>
        <begin position="20"/>
        <end position="45"/>
    </location>
</feature>
<organism evidence="5 6">
    <name type="scientific">Cinchona calisaya</name>
    <dbReference type="NCBI Taxonomy" id="153742"/>
    <lineage>
        <taxon>Eukaryota</taxon>
        <taxon>Viridiplantae</taxon>
        <taxon>Streptophyta</taxon>
        <taxon>Embryophyta</taxon>
        <taxon>Tracheophyta</taxon>
        <taxon>Spermatophyta</taxon>
        <taxon>Magnoliopsida</taxon>
        <taxon>eudicotyledons</taxon>
        <taxon>Gunneridae</taxon>
        <taxon>Pentapetalae</taxon>
        <taxon>asterids</taxon>
        <taxon>lamiids</taxon>
        <taxon>Gentianales</taxon>
        <taxon>Rubiaceae</taxon>
        <taxon>Cinchonoideae</taxon>
        <taxon>Cinchoneae</taxon>
        <taxon>Cinchona</taxon>
    </lineage>
</organism>